<accession>A0A4R6XF57</accession>
<feature type="domain" description="Chorismate-utilising enzyme C-terminal" evidence="1">
    <location>
        <begin position="168"/>
        <end position="421"/>
    </location>
</feature>
<dbReference type="Proteomes" id="UP000295724">
    <property type="component" value="Unassembled WGS sequence"/>
</dbReference>
<dbReference type="EMBL" id="SNZB01000008">
    <property type="protein sequence ID" value="TDR16304.1"/>
    <property type="molecule type" value="Genomic_DNA"/>
</dbReference>
<sequence>MISRKLSIEPDLLACATNESGFFPALLESQSLNNKIGCYDILFAAPATELVAYDQQQLNQLLNTIDTNPNQNPGLSPFQYGWLVYLSYESAYLMEPKLTHLITQTEEPLAIAIYCQGSLVKDHSNGQCYLFAASEEVAEQILHELDSKKLEFNPVVELNEIEEEAGLEFEHAVRAAQKLIKAGDIYQANLSRQYICHANAPINPVAVYAQLKISNPAPFAVLMRCNHFAVVSSSPERLLSIKGGLIETRPIAGTRPRGMDKAEDDALIKELIDTPKERAEHIMLIDLERNDIGKVCEIGSVEVDELMAVETYQHVHHIVSNVKGRLSAGVSVVDAIKALFPGGTITGCPKIRCMEVIHQIENRNRSAYTGSIGYINHDGQVDFNILIRTFCINGQSIKFNAGAGIVFDSDPVAELAETRHKAKGMLNALVQP</sequence>
<evidence type="ECO:0000313" key="2">
    <source>
        <dbReference type="EMBL" id="TDR16304.1"/>
    </source>
</evidence>
<dbReference type="PANTHER" id="PTHR11236:SF9">
    <property type="entry name" value="ANTHRANILATE SYNTHASE COMPONENT 1"/>
    <property type="match status" value="1"/>
</dbReference>
<dbReference type="AlphaFoldDB" id="A0A4R6XF57"/>
<proteinExistence type="predicted"/>
<dbReference type="SUPFAM" id="SSF56322">
    <property type="entry name" value="ADC synthase"/>
    <property type="match status" value="1"/>
</dbReference>
<keyword evidence="3" id="KW-1185">Reference proteome</keyword>
<dbReference type="NCBIfam" id="NF006563">
    <property type="entry name" value="PRK09070.1"/>
    <property type="match status" value="1"/>
</dbReference>
<comment type="caution">
    <text evidence="2">The sequence shown here is derived from an EMBL/GenBank/DDBJ whole genome shotgun (WGS) entry which is preliminary data.</text>
</comment>
<dbReference type="GO" id="GO:0000162">
    <property type="term" value="P:L-tryptophan biosynthetic process"/>
    <property type="evidence" value="ECO:0007669"/>
    <property type="project" value="TreeGrafter"/>
</dbReference>
<dbReference type="PRINTS" id="PR00095">
    <property type="entry name" value="ANTSNTHASEI"/>
</dbReference>
<evidence type="ECO:0000259" key="1">
    <source>
        <dbReference type="Pfam" id="PF00425"/>
    </source>
</evidence>
<dbReference type="Gene3D" id="3.60.120.10">
    <property type="entry name" value="Anthranilate synthase"/>
    <property type="match status" value="1"/>
</dbReference>
<name>A0A4R6XF57_9GAMM</name>
<reference evidence="2 3" key="1">
    <citation type="submission" date="2019-03" db="EMBL/GenBank/DDBJ databases">
        <title>Genomic Encyclopedia of Type Strains, Phase IV (KMG-IV): sequencing the most valuable type-strain genomes for metagenomic binning, comparative biology and taxonomic classification.</title>
        <authorList>
            <person name="Goeker M."/>
        </authorList>
    </citation>
    <scope>NUCLEOTIDE SEQUENCE [LARGE SCALE GENOMIC DNA]</scope>
    <source>
        <strain evidence="2 3">DSM 25488</strain>
    </source>
</reference>
<dbReference type="PANTHER" id="PTHR11236">
    <property type="entry name" value="AMINOBENZOATE/ANTHRANILATE SYNTHASE"/>
    <property type="match status" value="1"/>
</dbReference>
<protein>
    <submittedName>
        <fullName evidence="2">Anthranilate synthase component 1</fullName>
    </submittedName>
</protein>
<dbReference type="Pfam" id="PF00425">
    <property type="entry name" value="Chorismate_bind"/>
    <property type="match status" value="1"/>
</dbReference>
<evidence type="ECO:0000313" key="3">
    <source>
        <dbReference type="Proteomes" id="UP000295724"/>
    </source>
</evidence>
<organism evidence="2 3">
    <name type="scientific">Marinicella litoralis</name>
    <dbReference type="NCBI Taxonomy" id="644220"/>
    <lineage>
        <taxon>Bacteria</taxon>
        <taxon>Pseudomonadati</taxon>
        <taxon>Pseudomonadota</taxon>
        <taxon>Gammaproteobacteria</taxon>
        <taxon>Lysobacterales</taxon>
        <taxon>Marinicellaceae</taxon>
        <taxon>Marinicella</taxon>
    </lineage>
</organism>
<dbReference type="InterPro" id="IPR015890">
    <property type="entry name" value="Chorismate_C"/>
</dbReference>
<dbReference type="InterPro" id="IPR019999">
    <property type="entry name" value="Anth_synth_I-like"/>
</dbReference>
<dbReference type="InterPro" id="IPR005801">
    <property type="entry name" value="ADC_synthase"/>
</dbReference>
<gene>
    <name evidence="2" type="ORF">C8D91_2831</name>
</gene>
<dbReference type="RefSeq" id="WP_162846925.1">
    <property type="nucleotide sequence ID" value="NZ_NIHB01000006.1"/>
</dbReference>